<organism evidence="2 3">
    <name type="scientific">Candidatus Nitrotoga arctica</name>
    <dbReference type="NCBI Taxonomy" id="453162"/>
    <lineage>
        <taxon>Bacteria</taxon>
        <taxon>Pseudomonadati</taxon>
        <taxon>Pseudomonadota</taxon>
        <taxon>Betaproteobacteria</taxon>
        <taxon>Nitrosomonadales</taxon>
        <taxon>Gallionellaceae</taxon>
        <taxon>Candidatus Nitrotoga</taxon>
    </lineage>
</organism>
<evidence type="ECO:0000313" key="2">
    <source>
        <dbReference type="EMBL" id="CAG9933555.1"/>
    </source>
</evidence>
<feature type="domain" description="Glycosyltransferase subfamily 4-like N-terminal" evidence="1">
    <location>
        <begin position="26"/>
        <end position="144"/>
    </location>
</feature>
<dbReference type="CDD" id="cd03823">
    <property type="entry name" value="GT4_ExpE7-like"/>
    <property type="match status" value="1"/>
</dbReference>
<dbReference type="Proteomes" id="UP000839052">
    <property type="component" value="Chromosome"/>
</dbReference>
<dbReference type="InterPro" id="IPR050194">
    <property type="entry name" value="Glycosyltransferase_grp1"/>
</dbReference>
<accession>A0ABN8AT34</accession>
<dbReference type="EMBL" id="OU912926">
    <property type="protein sequence ID" value="CAG9933555.1"/>
    <property type="molecule type" value="Genomic_DNA"/>
</dbReference>
<dbReference type="RefSeq" id="WP_239797313.1">
    <property type="nucleotide sequence ID" value="NZ_OU912926.1"/>
</dbReference>
<dbReference type="PANTHER" id="PTHR45947:SF13">
    <property type="entry name" value="TRANSFERASE"/>
    <property type="match status" value="1"/>
</dbReference>
<sequence>MVWVPEPEIYTMKILLTTHVFLPDYFGGTETLVLGVALALKQRGHNVTVVTGYPEKDKPGDINQFDEYEVDSIRVIRFRHGRTALGDQSSVMQNDYDNPVFAHRFRQLLLEIEPDVVHFHHLERLSIKAIDACKDRKIPAFLTATDFWYVCPAHTLLLPNGNMCDGPANGGANCLKHLTSISQPKWVAGILNSIPTGVVEGIVYALKRTNAKLSGRFGDVQALARRSEIIGARLPLLERIFVATTHAQRMIETAGIIGGKFRVLPFGIKDHGYVKRIRQRTDRPLVLGFIGSMLPHKGLHILVEASKLLPADAAVKIKIYGKSPVGDSAYIKDLRVLAQGDERIKFYGTFENEKMPAILDGIDALVIPSLWHENMPLVSLSAQAAGCPLIASDIGGLSDVVDPGKNGLLFSPGSASGLAQMIMCLLDDHDLLKKLSGAAVRPMDINQYVDELELEYRKSIGEMDLMVCL</sequence>
<dbReference type="SUPFAM" id="SSF53756">
    <property type="entry name" value="UDP-Glycosyltransferase/glycogen phosphorylase"/>
    <property type="match status" value="1"/>
</dbReference>
<proteinExistence type="predicted"/>
<name>A0ABN8AT34_9PROT</name>
<reference evidence="2 3" key="1">
    <citation type="submission" date="2021-10" db="EMBL/GenBank/DDBJ databases">
        <authorList>
            <person name="Koch H."/>
        </authorList>
    </citation>
    <scope>NUCLEOTIDE SEQUENCE [LARGE SCALE GENOMIC DNA]</scope>
    <source>
        <strain evidence="2">6680</strain>
    </source>
</reference>
<dbReference type="PANTHER" id="PTHR45947">
    <property type="entry name" value="SULFOQUINOVOSYL TRANSFERASE SQD2"/>
    <property type="match status" value="1"/>
</dbReference>
<gene>
    <name evidence="2" type="ORF">NTG6680_2306</name>
</gene>
<evidence type="ECO:0000313" key="3">
    <source>
        <dbReference type="Proteomes" id="UP000839052"/>
    </source>
</evidence>
<dbReference type="Pfam" id="PF13692">
    <property type="entry name" value="Glyco_trans_1_4"/>
    <property type="match status" value="1"/>
</dbReference>
<dbReference type="Pfam" id="PF13439">
    <property type="entry name" value="Glyco_transf_4"/>
    <property type="match status" value="1"/>
</dbReference>
<dbReference type="InterPro" id="IPR028098">
    <property type="entry name" value="Glyco_trans_4-like_N"/>
</dbReference>
<keyword evidence="3" id="KW-1185">Reference proteome</keyword>
<protein>
    <submittedName>
        <fullName evidence="2">Glycosyltransferase involved in cell wall bisynthesis</fullName>
    </submittedName>
</protein>
<evidence type="ECO:0000259" key="1">
    <source>
        <dbReference type="Pfam" id="PF13439"/>
    </source>
</evidence>
<dbReference type="Gene3D" id="3.40.50.2000">
    <property type="entry name" value="Glycogen Phosphorylase B"/>
    <property type="match status" value="3"/>
</dbReference>